<keyword evidence="2" id="KW-0789">Thiol protease inhibitor</keyword>
<keyword evidence="6" id="KW-1185">Reference proteome</keyword>
<dbReference type="GO" id="GO:0030414">
    <property type="term" value="F:peptidase inhibitor activity"/>
    <property type="evidence" value="ECO:0007669"/>
    <property type="project" value="UniProtKB-KW"/>
</dbReference>
<dbReference type="RefSeq" id="WP_268579468.1">
    <property type="nucleotide sequence ID" value="NZ_JAPQKX010000004.1"/>
</dbReference>
<evidence type="ECO:0000313" key="5">
    <source>
        <dbReference type="EMBL" id="MFJ5513683.1"/>
    </source>
</evidence>
<evidence type="ECO:0000259" key="4">
    <source>
        <dbReference type="Pfam" id="PF09394"/>
    </source>
</evidence>
<feature type="chain" id="PRO_5045656290" evidence="3">
    <location>
        <begin position="23"/>
        <end position="121"/>
    </location>
</feature>
<evidence type="ECO:0000256" key="3">
    <source>
        <dbReference type="SAM" id="SignalP"/>
    </source>
</evidence>
<feature type="domain" description="Proteinase inhibitor I42 chagasin" evidence="4">
    <location>
        <begin position="33"/>
        <end position="119"/>
    </location>
</feature>
<organism evidence="5 6">
    <name type="scientific">Pectobacterium jejuense</name>
    <dbReference type="NCBI Taxonomy" id="2974022"/>
    <lineage>
        <taxon>Bacteria</taxon>
        <taxon>Pseudomonadati</taxon>
        <taxon>Pseudomonadota</taxon>
        <taxon>Gammaproteobacteria</taxon>
        <taxon>Enterobacterales</taxon>
        <taxon>Pectobacteriaceae</taxon>
        <taxon>Pectobacterium</taxon>
    </lineage>
</organism>
<dbReference type="Gene3D" id="2.60.40.2020">
    <property type="match status" value="1"/>
</dbReference>
<dbReference type="InterPro" id="IPR018990">
    <property type="entry name" value="Prot_inh_I42_chagasin"/>
</dbReference>
<dbReference type="Proteomes" id="UP001617702">
    <property type="component" value="Unassembled WGS sequence"/>
</dbReference>
<proteinExistence type="predicted"/>
<sequence length="121" mass="13158">MSKILTCVLSGIVMFTAAGVHAAEKTNNLDGAVGKEIKLSFEANPTTGYSWMLESLPNELILVSSDYQQSKDCKSGMVGCGGEQTFYFIAKESGKGTLKLIYGQPFDKSTWKAHKVNVEIK</sequence>
<dbReference type="SUPFAM" id="SSF141066">
    <property type="entry name" value="ICP-like"/>
    <property type="match status" value="1"/>
</dbReference>
<accession>A0ABW8GX28</accession>
<keyword evidence="3" id="KW-0732">Signal</keyword>
<keyword evidence="1 5" id="KW-0646">Protease inhibitor</keyword>
<dbReference type="InterPro" id="IPR052781">
    <property type="entry name" value="Cys_protease_inhibitor_I42"/>
</dbReference>
<comment type="caution">
    <text evidence="5">The sequence shown here is derived from an EMBL/GenBank/DDBJ whole genome shotgun (WGS) entry which is preliminary data.</text>
</comment>
<dbReference type="PANTHER" id="PTHR36530:SF1">
    <property type="entry name" value="AMOEBIASIN-1"/>
    <property type="match status" value="1"/>
</dbReference>
<dbReference type="Pfam" id="PF09394">
    <property type="entry name" value="Inhibitor_I42"/>
    <property type="match status" value="1"/>
</dbReference>
<evidence type="ECO:0000256" key="2">
    <source>
        <dbReference type="ARBA" id="ARBA00022704"/>
    </source>
</evidence>
<dbReference type="EMBL" id="JBIXLB010000005">
    <property type="protein sequence ID" value="MFJ5513683.1"/>
    <property type="molecule type" value="Genomic_DNA"/>
</dbReference>
<dbReference type="InterPro" id="IPR036331">
    <property type="entry name" value="Chagasin-like_sf"/>
</dbReference>
<gene>
    <name evidence="5" type="ORF">ACIPUH_12855</name>
</gene>
<evidence type="ECO:0000313" key="6">
    <source>
        <dbReference type="Proteomes" id="UP001617702"/>
    </source>
</evidence>
<reference evidence="5 6" key="1">
    <citation type="submission" date="2024-10" db="EMBL/GenBank/DDBJ databases">
        <authorList>
            <person name="Lu C.-H."/>
        </authorList>
    </citation>
    <scope>NUCLEOTIDE SEQUENCE [LARGE SCALE GENOMIC DNA]</scope>
    <source>
        <strain evidence="5 6">22LXZD03-01</strain>
    </source>
</reference>
<feature type="signal peptide" evidence="3">
    <location>
        <begin position="1"/>
        <end position="22"/>
    </location>
</feature>
<protein>
    <submittedName>
        <fullName evidence="5">Protease inhibitor I42 family protein</fullName>
    </submittedName>
</protein>
<evidence type="ECO:0000256" key="1">
    <source>
        <dbReference type="ARBA" id="ARBA00022690"/>
    </source>
</evidence>
<dbReference type="PANTHER" id="PTHR36530">
    <property type="entry name" value="INHIBITOR OF CYSTEINE PEPTIDASE"/>
    <property type="match status" value="1"/>
</dbReference>
<name>A0ABW8GX28_9GAMM</name>